<gene>
    <name evidence="2" type="ORF">BC781_107141</name>
</gene>
<feature type="signal peptide" evidence="1">
    <location>
        <begin position="1"/>
        <end position="18"/>
    </location>
</feature>
<keyword evidence="1" id="KW-0732">Signal</keyword>
<protein>
    <recommendedName>
        <fullName evidence="4">SH3 domain-containing protein</fullName>
    </recommendedName>
</protein>
<evidence type="ECO:0000256" key="1">
    <source>
        <dbReference type="SAM" id="SignalP"/>
    </source>
</evidence>
<organism evidence="2 3">
    <name type="scientific">Sediminitomix flava</name>
    <dbReference type="NCBI Taxonomy" id="379075"/>
    <lineage>
        <taxon>Bacteria</taxon>
        <taxon>Pseudomonadati</taxon>
        <taxon>Bacteroidota</taxon>
        <taxon>Cytophagia</taxon>
        <taxon>Cytophagales</taxon>
        <taxon>Flammeovirgaceae</taxon>
        <taxon>Sediminitomix</taxon>
    </lineage>
</organism>
<comment type="caution">
    <text evidence="2">The sequence shown here is derived from an EMBL/GenBank/DDBJ whole genome shotgun (WGS) entry which is preliminary data.</text>
</comment>
<dbReference type="RefSeq" id="WP_109621719.1">
    <property type="nucleotide sequence ID" value="NZ_QGDO01000007.1"/>
</dbReference>
<proteinExistence type="predicted"/>
<dbReference type="AlphaFoldDB" id="A0A315Z7H2"/>
<dbReference type="EMBL" id="QGDO01000007">
    <property type="protein sequence ID" value="PWJ38551.1"/>
    <property type="molecule type" value="Genomic_DNA"/>
</dbReference>
<name>A0A315Z7H2_SEDFL</name>
<keyword evidence="3" id="KW-1185">Reference proteome</keyword>
<accession>A0A315Z7H2</accession>
<evidence type="ECO:0008006" key="4">
    <source>
        <dbReference type="Google" id="ProtNLM"/>
    </source>
</evidence>
<evidence type="ECO:0000313" key="3">
    <source>
        <dbReference type="Proteomes" id="UP000245535"/>
    </source>
</evidence>
<reference evidence="2 3" key="1">
    <citation type="submission" date="2018-03" db="EMBL/GenBank/DDBJ databases">
        <title>Genomic Encyclopedia of Archaeal and Bacterial Type Strains, Phase II (KMG-II): from individual species to whole genera.</title>
        <authorList>
            <person name="Goeker M."/>
        </authorList>
    </citation>
    <scope>NUCLEOTIDE SEQUENCE [LARGE SCALE GENOMIC DNA]</scope>
    <source>
        <strain evidence="2 3">DSM 28229</strain>
    </source>
</reference>
<feature type="chain" id="PRO_5016247640" description="SH3 domain-containing protein" evidence="1">
    <location>
        <begin position="19"/>
        <end position="261"/>
    </location>
</feature>
<dbReference type="OrthoDB" id="1418805at2"/>
<evidence type="ECO:0000313" key="2">
    <source>
        <dbReference type="EMBL" id="PWJ38551.1"/>
    </source>
</evidence>
<sequence length="261" mass="30534">MKALLVIFFCILFHQSFAQQTYSISIGKKTKSELLQKIKPNWLVQEGQMSLEKYYSYFNPYYFNSDTLVDFIYEGPGGGESDIVSIWINTGLGFENIISSAGCIEKIEKKFPYSPTEIHFIQYGCCADPHNFYQIWTYINYEIIEGIEYNFLDATEIPKDFNYKFSIRVKNTPYKLRATPEIINDNLHSDYDQGNVIAEYSQGDIGHVLDSKKDDTGRQWYFVLMENPLSEEGYHSYNSLRNRKWLGWMSGRYVEIINNSR</sequence>
<dbReference type="Proteomes" id="UP000245535">
    <property type="component" value="Unassembled WGS sequence"/>
</dbReference>